<dbReference type="Proteomes" id="UP001147752">
    <property type="component" value="Unassembled WGS sequence"/>
</dbReference>
<comment type="caution">
    <text evidence="3">The sequence shown here is derived from an EMBL/GenBank/DDBJ whole genome shotgun (WGS) entry which is preliminary data.</text>
</comment>
<reference evidence="3" key="1">
    <citation type="submission" date="2022-12" db="EMBL/GenBank/DDBJ databases">
        <authorList>
            <person name="Petersen C."/>
        </authorList>
    </citation>
    <scope>NUCLEOTIDE SEQUENCE</scope>
    <source>
        <strain evidence="3">IBT 3081</strain>
    </source>
</reference>
<sequence>MIIKPSLLLLGAASAFATDQIPISGSSACLFSATPNDCCTSGAKSGEVSINDRTFKFTCASNLLSLNPRNAQKADNAHACASLCANDVSCEASSFKAHGKPARGGNNCFFIMGDNMDQKSDEEWITFAEIFPSCLESDDRNACCSDPTKQEGEVLIDNVRWKWTCKSILNSLNPRGKPVATAHECASLCASEGCEAISFRTQGTRKDTCFFILGSNKDQKQAPTFLSLAKVVDDIVEPPIPEPDDKKCAEEKAQCIKDKDQCIKDEDACVKEKDTCKEDLEQAEHAIQICQTNQVDPAKLAQCEADKLALESAEVDCRRHSAEVEEKKKQCRSDQQKCEKEKGDLNIQKQQCENDKNSLNMEITQQDDEIAELRSQVTSLNNRLDALQQSYDALNVDCNGEGANGKCRTNLYDAEARDDQCIITAGNEKFKIHYAKLDDEGPADLGSARANSFKDCAERCANYKGAKKCVRFMWNTDGKDRACYMRSEGQGMVPTRSSRWSSGQLL</sequence>
<accession>A0A9W9SUX1</accession>
<gene>
    <name evidence="3" type="ORF">N7517_003038</name>
</gene>
<feature type="chain" id="PRO_5040844976" description="Apple domain-containing protein" evidence="2">
    <location>
        <begin position="18"/>
        <end position="506"/>
    </location>
</feature>
<dbReference type="RefSeq" id="XP_056584903.1">
    <property type="nucleotide sequence ID" value="XM_056720768.1"/>
</dbReference>
<feature type="coiled-coil region" evidence="1">
    <location>
        <begin position="310"/>
        <end position="397"/>
    </location>
</feature>
<feature type="signal peptide" evidence="2">
    <location>
        <begin position="1"/>
        <end position="17"/>
    </location>
</feature>
<dbReference type="GeneID" id="81459951"/>
<reference evidence="3" key="2">
    <citation type="journal article" date="2023" name="IMA Fungus">
        <title>Comparative genomic study of the Penicillium genus elucidates a diverse pangenome and 15 lateral gene transfer events.</title>
        <authorList>
            <person name="Petersen C."/>
            <person name="Sorensen T."/>
            <person name="Nielsen M.R."/>
            <person name="Sondergaard T.E."/>
            <person name="Sorensen J.L."/>
            <person name="Fitzpatrick D.A."/>
            <person name="Frisvad J.C."/>
            <person name="Nielsen K.L."/>
        </authorList>
    </citation>
    <scope>NUCLEOTIDE SEQUENCE</scope>
    <source>
        <strain evidence="3">IBT 3081</strain>
    </source>
</reference>
<dbReference type="EMBL" id="JAPZBT010000001">
    <property type="protein sequence ID" value="KAJ5385127.1"/>
    <property type="molecule type" value="Genomic_DNA"/>
</dbReference>
<evidence type="ECO:0000256" key="1">
    <source>
        <dbReference type="SAM" id="Coils"/>
    </source>
</evidence>
<evidence type="ECO:0008006" key="5">
    <source>
        <dbReference type="Google" id="ProtNLM"/>
    </source>
</evidence>
<keyword evidence="1" id="KW-0175">Coiled coil</keyword>
<keyword evidence="4" id="KW-1185">Reference proteome</keyword>
<dbReference type="AlphaFoldDB" id="A0A9W9SUX1"/>
<evidence type="ECO:0000313" key="3">
    <source>
        <dbReference type="EMBL" id="KAJ5385127.1"/>
    </source>
</evidence>
<organism evidence="3 4">
    <name type="scientific">Penicillium concentricum</name>
    <dbReference type="NCBI Taxonomy" id="293559"/>
    <lineage>
        <taxon>Eukaryota</taxon>
        <taxon>Fungi</taxon>
        <taxon>Dikarya</taxon>
        <taxon>Ascomycota</taxon>
        <taxon>Pezizomycotina</taxon>
        <taxon>Eurotiomycetes</taxon>
        <taxon>Eurotiomycetidae</taxon>
        <taxon>Eurotiales</taxon>
        <taxon>Aspergillaceae</taxon>
        <taxon>Penicillium</taxon>
    </lineage>
</organism>
<evidence type="ECO:0000256" key="2">
    <source>
        <dbReference type="SAM" id="SignalP"/>
    </source>
</evidence>
<protein>
    <recommendedName>
        <fullName evidence="5">Apple domain-containing protein</fullName>
    </recommendedName>
</protein>
<keyword evidence="2" id="KW-0732">Signal</keyword>
<evidence type="ECO:0000313" key="4">
    <source>
        <dbReference type="Proteomes" id="UP001147752"/>
    </source>
</evidence>
<proteinExistence type="predicted"/>
<name>A0A9W9SUX1_9EURO</name>
<dbReference type="OrthoDB" id="4462933at2759"/>